<dbReference type="RefSeq" id="WP_176957087.1">
    <property type="nucleotide sequence ID" value="NZ_CP015960.1"/>
</dbReference>
<evidence type="ECO:0000313" key="1">
    <source>
        <dbReference type="EMBL" id="MEO1756065.1"/>
    </source>
</evidence>
<dbReference type="EMBL" id="JAYLVJ010000022">
    <property type="protein sequence ID" value="MEO1756065.1"/>
    <property type="molecule type" value="Genomic_DNA"/>
</dbReference>
<dbReference type="Proteomes" id="UP001462961">
    <property type="component" value="Unassembled WGS sequence"/>
</dbReference>
<comment type="caution">
    <text evidence="1">The sequence shown here is derived from an EMBL/GenBank/DDBJ whole genome shotgun (WGS) entry which is preliminary data.</text>
</comment>
<accession>A0ABV0E263</accession>
<evidence type="ECO:0000313" key="2">
    <source>
        <dbReference type="Proteomes" id="UP001462961"/>
    </source>
</evidence>
<protein>
    <submittedName>
        <fullName evidence="1">Uncharacterized protein</fullName>
    </submittedName>
</protein>
<proteinExistence type="predicted"/>
<gene>
    <name evidence="1" type="ORF">VOI32_19235</name>
</gene>
<reference evidence="1 2" key="1">
    <citation type="submission" date="2024-01" db="EMBL/GenBank/DDBJ databases">
        <title>The diversity of rhizobia nodulating Mimosa spp. in eleven states of Brazil covering several biomes is determined by host plant, location, and edaphic factors.</title>
        <authorList>
            <person name="Rouws L."/>
            <person name="Barauna A."/>
            <person name="Beukes C."/>
            <person name="De Faria S.M."/>
            <person name="Gross E."/>
            <person name="Dos Reis Junior F.B."/>
            <person name="Simon M."/>
            <person name="Maluk M."/>
            <person name="Odee D.W."/>
            <person name="Kenicer G."/>
            <person name="Young J.P.W."/>
            <person name="Reis V.M."/>
            <person name="Zilli J."/>
            <person name="James E.K."/>
        </authorList>
    </citation>
    <scope>NUCLEOTIDE SEQUENCE [LARGE SCALE GENOMIC DNA]</scope>
    <source>
        <strain evidence="1 2">JHI1651</strain>
    </source>
</reference>
<keyword evidence="2" id="KW-1185">Reference proteome</keyword>
<sequence length="48" mass="5327">MVILLMCMVLDTMQLVIASVAASRGKRMGLARMAEQSAQRHSMYAREA</sequence>
<name>A0ABV0E263_9BURK</name>
<organism evidence="1 2">
    <name type="scientific">Paraburkholderia caribensis</name>
    <dbReference type="NCBI Taxonomy" id="75105"/>
    <lineage>
        <taxon>Bacteria</taxon>
        <taxon>Pseudomonadati</taxon>
        <taxon>Pseudomonadota</taxon>
        <taxon>Betaproteobacteria</taxon>
        <taxon>Burkholderiales</taxon>
        <taxon>Burkholderiaceae</taxon>
        <taxon>Paraburkholderia</taxon>
    </lineage>
</organism>